<dbReference type="InterPro" id="IPR023214">
    <property type="entry name" value="HAD_sf"/>
</dbReference>
<dbReference type="Pfam" id="PF05761">
    <property type="entry name" value="5_nucleotid"/>
    <property type="match status" value="1"/>
</dbReference>
<evidence type="ECO:0000256" key="2">
    <source>
        <dbReference type="ARBA" id="ARBA00022723"/>
    </source>
</evidence>
<evidence type="ECO:0000313" key="5">
    <source>
        <dbReference type="Proteomes" id="UP000887540"/>
    </source>
</evidence>
<evidence type="ECO:0000313" key="6">
    <source>
        <dbReference type="WBParaSite" id="ACRNAN_scaffold4446.g9827.t1"/>
    </source>
</evidence>
<keyword evidence="2" id="KW-0479">Metal-binding</keyword>
<keyword evidence="3" id="KW-0378">Hydrolase</keyword>
<proteinExistence type="inferred from homology"/>
<sequence length="416" mass="48790">MSRMVNNLQYPEVLLEIPYNLSFPIRGLHYDVNNGCLMKVDAYNQIQKGTVYRGRKKLSVEEVTALYGGFSLPDDKGKRMPQLIDLFSLPWAGILTTVVQYFDDQNIPFDPVALYNDVAECVNLVHLTGEMYERITKDLETFVHKNVGLEDFLTRLRDNGKELFVVTNSPYTFMNAGMTYMLGDNWRKFFKYIIVSAKKPGFFQGNAPFRLYHEHTDHISYNKVSWFEPNRVYVGGNIEEFSRKAEFKNPGVLYFGDHIYSDLADPMLKLGWHTAAIVPELAREIRIQNVDEYRWTIMWMDALTKLIEKHQHYGRDNSEAAFVILEWLEERRLMREKAKCMFNAQFGSIFRTFHSMSFFSRRLSRLSDIYTSRLPNLLKYDVEHTFYPRRNALPHEAVLTLPEYALELTEIEHTVQ</sequence>
<dbReference type="InterPro" id="IPR036412">
    <property type="entry name" value="HAD-like_sf"/>
</dbReference>
<keyword evidence="4" id="KW-0460">Magnesium</keyword>
<dbReference type="GO" id="GO:0008253">
    <property type="term" value="F:5'-nucleotidase activity"/>
    <property type="evidence" value="ECO:0007669"/>
    <property type="project" value="TreeGrafter"/>
</dbReference>
<reference evidence="6" key="1">
    <citation type="submission" date="2022-11" db="UniProtKB">
        <authorList>
            <consortium name="WormBaseParasite"/>
        </authorList>
    </citation>
    <scope>IDENTIFICATION</scope>
</reference>
<accession>A0A914DZ24</accession>
<dbReference type="AlphaFoldDB" id="A0A914DZ24"/>
<dbReference type="SUPFAM" id="SSF56784">
    <property type="entry name" value="HAD-like"/>
    <property type="match status" value="1"/>
</dbReference>
<dbReference type="PANTHER" id="PTHR12103">
    <property type="entry name" value="5'-NUCLEOTIDASE DOMAIN-CONTAINING"/>
    <property type="match status" value="1"/>
</dbReference>
<organism evidence="5 6">
    <name type="scientific">Acrobeloides nanus</name>
    <dbReference type="NCBI Taxonomy" id="290746"/>
    <lineage>
        <taxon>Eukaryota</taxon>
        <taxon>Metazoa</taxon>
        <taxon>Ecdysozoa</taxon>
        <taxon>Nematoda</taxon>
        <taxon>Chromadorea</taxon>
        <taxon>Rhabditida</taxon>
        <taxon>Tylenchina</taxon>
        <taxon>Cephalobomorpha</taxon>
        <taxon>Cephaloboidea</taxon>
        <taxon>Cephalobidae</taxon>
        <taxon>Acrobeloides</taxon>
    </lineage>
</organism>
<dbReference type="WBParaSite" id="ACRNAN_scaffold4446.g9827.t1">
    <property type="protein sequence ID" value="ACRNAN_scaffold4446.g9827.t1"/>
    <property type="gene ID" value="ACRNAN_scaffold4446.g9827"/>
</dbReference>
<dbReference type="NCBIfam" id="TIGR02244">
    <property type="entry name" value="HAD-IG-Ncltidse"/>
    <property type="match status" value="1"/>
</dbReference>
<evidence type="ECO:0000256" key="4">
    <source>
        <dbReference type="ARBA" id="ARBA00022842"/>
    </source>
</evidence>
<comment type="similarity">
    <text evidence="1">Belongs to the 5'(3')-deoxyribonucleotidase family.</text>
</comment>
<evidence type="ECO:0000256" key="1">
    <source>
        <dbReference type="ARBA" id="ARBA00009589"/>
    </source>
</evidence>
<keyword evidence="5" id="KW-1185">Reference proteome</keyword>
<dbReference type="Gene3D" id="3.40.50.1000">
    <property type="entry name" value="HAD superfamily/HAD-like"/>
    <property type="match status" value="1"/>
</dbReference>
<evidence type="ECO:0000256" key="3">
    <source>
        <dbReference type="ARBA" id="ARBA00022801"/>
    </source>
</evidence>
<dbReference type="InterPro" id="IPR008380">
    <property type="entry name" value="HAD-SF_hydro_IG_5-nucl"/>
</dbReference>
<dbReference type="PANTHER" id="PTHR12103:SF12">
    <property type="entry name" value="FI20020P1"/>
    <property type="match status" value="1"/>
</dbReference>
<name>A0A914DZ24_9BILA</name>
<dbReference type="GO" id="GO:0046872">
    <property type="term" value="F:metal ion binding"/>
    <property type="evidence" value="ECO:0007669"/>
    <property type="project" value="UniProtKB-KW"/>
</dbReference>
<protein>
    <submittedName>
        <fullName evidence="6">Uncharacterized protein</fullName>
    </submittedName>
</protein>
<dbReference type="Proteomes" id="UP000887540">
    <property type="component" value="Unplaced"/>
</dbReference>